<name>A0ACC3ZGK8_COLTU</name>
<evidence type="ECO:0000313" key="1">
    <source>
        <dbReference type="EMBL" id="KAL0943083.1"/>
    </source>
</evidence>
<proteinExistence type="predicted"/>
<dbReference type="Proteomes" id="UP000805649">
    <property type="component" value="Unassembled WGS sequence"/>
</dbReference>
<comment type="caution">
    <text evidence="1">The sequence shown here is derived from an EMBL/GenBank/DDBJ whole genome shotgun (WGS) entry which is preliminary data.</text>
</comment>
<sequence length="625" mass="67380">MAAYRDQKPSTTHLNAPLAYDGGFDSHVVVASRPSRLAWTAGIIGKKPDGSLPEKFSDQVKLAVENLLEAMKAAGISRQHLVQINMYAVDWSPEKAAEMQPHIAKLLVHGDAAVRPASMLIPVGSLAYPGLKFEIQVSAAVPGLSRPWQPGNAAVTYPIPLRKVDVVIVGAGFSGLMAANDLQAAGFTTLVFEARHRIGGRSHTHQLSSGPGHIELGATWINKTTQTKIYGLAKKFGLELVEQCLSGEAIIELPDGTTIRTAPDGIGQGTDETILQALEQAATEVDGATINIRDPSCWPKELDVSMEEWMTLRGLSNMARLFVNSILLVSFGRPAGLIGAHYALDYLKSAGGWESVSSDGPKGLQNLKIREGTSAIAHGLAAEMTPGSILLESPVKNIHQYDDHVIVTTGHGEAVQAKKVIMANPTNTYGYIDFMPPLPFPKAALVSQTLPGVYAKVVLTYAKPWWREIGLVGKFISSVGPICFSWDISDLKTPHYSLAVFVVGPVAEEWHKLNALQRRQSVIDHLNRLVGPEYGHLAYEVVEVNEMEWTKEDYIGGAPTSCMGPGLLSSYGAHFRTPFKNVHFAGGETSYEFKGYMEGALLAGSRAADEVKALLKSGVSFAGKL</sequence>
<keyword evidence="2" id="KW-1185">Reference proteome</keyword>
<gene>
    <name evidence="1" type="ORF">CTRU02_200969</name>
</gene>
<organism evidence="1 2">
    <name type="scientific">Colletotrichum truncatum</name>
    <name type="common">Anthracnose fungus</name>
    <name type="synonym">Colletotrichum capsici</name>
    <dbReference type="NCBI Taxonomy" id="5467"/>
    <lineage>
        <taxon>Eukaryota</taxon>
        <taxon>Fungi</taxon>
        <taxon>Dikarya</taxon>
        <taxon>Ascomycota</taxon>
        <taxon>Pezizomycotina</taxon>
        <taxon>Sordariomycetes</taxon>
        <taxon>Hypocreomycetidae</taxon>
        <taxon>Glomerellales</taxon>
        <taxon>Glomerellaceae</taxon>
        <taxon>Colletotrichum</taxon>
        <taxon>Colletotrichum truncatum species complex</taxon>
    </lineage>
</organism>
<evidence type="ECO:0000313" key="2">
    <source>
        <dbReference type="Proteomes" id="UP000805649"/>
    </source>
</evidence>
<dbReference type="EMBL" id="VUJX02000001">
    <property type="protein sequence ID" value="KAL0943083.1"/>
    <property type="molecule type" value="Genomic_DNA"/>
</dbReference>
<accession>A0ACC3ZGK8</accession>
<reference evidence="1 2" key="1">
    <citation type="journal article" date="2020" name="Phytopathology">
        <title>Genome Sequence Resources of Colletotrichum truncatum, C. plurivorum, C. musicola, and C. sojae: Four Species Pathogenic to Soybean (Glycine max).</title>
        <authorList>
            <person name="Rogerio F."/>
            <person name="Boufleur T.R."/>
            <person name="Ciampi-Guillardi M."/>
            <person name="Sukno S.A."/>
            <person name="Thon M.R."/>
            <person name="Massola Junior N.S."/>
            <person name="Baroncelli R."/>
        </authorList>
    </citation>
    <scope>NUCLEOTIDE SEQUENCE [LARGE SCALE GENOMIC DNA]</scope>
    <source>
        <strain evidence="1 2">CMES1059</strain>
    </source>
</reference>
<protein>
    <submittedName>
        <fullName evidence="1">Amine oxidase</fullName>
    </submittedName>
</protein>